<accession>A0ABN0TSS1</accession>
<sequence>MRIAILVRLISYNSAMHIVIPGALPEPEVAAELAPHLAQRAPTLARWLGLGTPRHAACPASETWCTPLEHWLLHASGFTPAQDEHISAGLGPLRLPAPDDEPVWLAELIHMAPSRDGAALLPADTLSIEPGQSAALLEAARDLIDDSGIGLTPETPDTWRVHWPGPMRLACASPALVAVSAVNDWWPQDPAARPWRRLVNGLQMAWHDHPVNLQRQRDGLAPINSLWLYGGARRSQLGRPLPDDLRIETALQAPAVAQDWGGWIEALAGLEQRCFAPLAGAAPTLVLTGRERTVELDTRAGWLRRLRPLDWRRWWCSR</sequence>
<gene>
    <name evidence="1" type="ORF">GCM10009125_17830</name>
</gene>
<proteinExistence type="predicted"/>
<evidence type="ECO:0000313" key="2">
    <source>
        <dbReference type="Proteomes" id="UP001501176"/>
    </source>
</evidence>
<evidence type="ECO:0008006" key="3">
    <source>
        <dbReference type="Google" id="ProtNLM"/>
    </source>
</evidence>
<protein>
    <recommendedName>
        <fullName evidence="3">Phosphoglycerate mutase</fullName>
    </recommendedName>
</protein>
<name>A0ABN0TSS1_9BURK</name>
<keyword evidence="2" id="KW-1185">Reference proteome</keyword>
<evidence type="ECO:0000313" key="1">
    <source>
        <dbReference type="EMBL" id="GAA0229265.1"/>
    </source>
</evidence>
<dbReference type="Proteomes" id="UP001501176">
    <property type="component" value="Unassembled WGS sequence"/>
</dbReference>
<reference evidence="1 2" key="1">
    <citation type="journal article" date="2019" name="Int. J. Syst. Evol. Microbiol.">
        <title>The Global Catalogue of Microorganisms (GCM) 10K type strain sequencing project: providing services to taxonomists for standard genome sequencing and annotation.</title>
        <authorList>
            <consortium name="The Broad Institute Genomics Platform"/>
            <consortium name="The Broad Institute Genome Sequencing Center for Infectious Disease"/>
            <person name="Wu L."/>
            <person name="Ma J."/>
        </authorList>
    </citation>
    <scope>NUCLEOTIDE SEQUENCE [LARGE SCALE GENOMIC DNA]</scope>
    <source>
        <strain evidence="1 2">JCM 16240</strain>
    </source>
</reference>
<dbReference type="EMBL" id="BAAAFN010000013">
    <property type="protein sequence ID" value="GAA0229265.1"/>
    <property type="molecule type" value="Genomic_DNA"/>
</dbReference>
<organism evidence="1 2">
    <name type="scientific">Castellaniella daejeonensis</name>
    <dbReference type="NCBI Taxonomy" id="659013"/>
    <lineage>
        <taxon>Bacteria</taxon>
        <taxon>Pseudomonadati</taxon>
        <taxon>Pseudomonadota</taxon>
        <taxon>Betaproteobacteria</taxon>
        <taxon>Burkholderiales</taxon>
        <taxon>Alcaligenaceae</taxon>
        <taxon>Castellaniella</taxon>
    </lineage>
</organism>
<comment type="caution">
    <text evidence="1">The sequence shown here is derived from an EMBL/GenBank/DDBJ whole genome shotgun (WGS) entry which is preliminary data.</text>
</comment>